<dbReference type="CDD" id="cd00096">
    <property type="entry name" value="Ig"/>
    <property type="match status" value="1"/>
</dbReference>
<organism evidence="4 5">
    <name type="scientific">Carassius auratus</name>
    <name type="common">Goldfish</name>
    <dbReference type="NCBI Taxonomy" id="7957"/>
    <lineage>
        <taxon>Eukaryota</taxon>
        <taxon>Metazoa</taxon>
        <taxon>Chordata</taxon>
        <taxon>Craniata</taxon>
        <taxon>Vertebrata</taxon>
        <taxon>Euteleostomi</taxon>
        <taxon>Actinopterygii</taxon>
        <taxon>Neopterygii</taxon>
        <taxon>Teleostei</taxon>
        <taxon>Ostariophysi</taxon>
        <taxon>Cypriniformes</taxon>
        <taxon>Cyprinidae</taxon>
        <taxon>Cyprininae</taxon>
        <taxon>Carassius</taxon>
    </lineage>
</organism>
<keyword evidence="1" id="KW-0812">Transmembrane</keyword>
<keyword evidence="4" id="KW-1185">Reference proteome</keyword>
<protein>
    <submittedName>
        <fullName evidence="5">Titin-like isoform X1</fullName>
    </submittedName>
</protein>
<evidence type="ECO:0000256" key="1">
    <source>
        <dbReference type="SAM" id="Phobius"/>
    </source>
</evidence>
<feature type="transmembrane region" description="Helical" evidence="1">
    <location>
        <begin position="214"/>
        <end position="236"/>
    </location>
</feature>
<dbReference type="PANTHER" id="PTHR46013:SF4">
    <property type="entry name" value="B-CELL RECEPTOR CD22-RELATED"/>
    <property type="match status" value="1"/>
</dbReference>
<dbReference type="InterPro" id="IPR003598">
    <property type="entry name" value="Ig_sub2"/>
</dbReference>
<accession>A0A6P6QBG7</accession>
<feature type="chain" id="PRO_5027991079" evidence="2">
    <location>
        <begin position="21"/>
        <end position="238"/>
    </location>
</feature>
<feature type="signal peptide" evidence="2">
    <location>
        <begin position="1"/>
        <end position="20"/>
    </location>
</feature>
<evidence type="ECO:0000313" key="5">
    <source>
        <dbReference type="RefSeq" id="XP_026130527.1"/>
    </source>
</evidence>
<dbReference type="AlphaFoldDB" id="A0A6P6QBG7"/>
<evidence type="ECO:0000256" key="2">
    <source>
        <dbReference type="SAM" id="SignalP"/>
    </source>
</evidence>
<keyword evidence="1" id="KW-1133">Transmembrane helix</keyword>
<dbReference type="KEGG" id="caua:113110633"/>
<dbReference type="InterPro" id="IPR013783">
    <property type="entry name" value="Ig-like_fold"/>
</dbReference>
<dbReference type="SUPFAM" id="SSF48726">
    <property type="entry name" value="Immunoglobulin"/>
    <property type="match status" value="2"/>
</dbReference>
<dbReference type="Proteomes" id="UP000515129">
    <property type="component" value="Chromosome 11"/>
</dbReference>
<dbReference type="Gene3D" id="2.60.40.10">
    <property type="entry name" value="Immunoglobulins"/>
    <property type="match status" value="1"/>
</dbReference>
<dbReference type="PANTHER" id="PTHR46013">
    <property type="entry name" value="VASCULAR CELL ADHESION MOLECULE 1"/>
    <property type="match status" value="1"/>
</dbReference>
<dbReference type="InterPro" id="IPR003599">
    <property type="entry name" value="Ig_sub"/>
</dbReference>
<feature type="domain" description="Ig-like" evidence="3">
    <location>
        <begin position="116"/>
        <end position="206"/>
    </location>
</feature>
<reference evidence="5" key="1">
    <citation type="submission" date="2025-08" db="UniProtKB">
        <authorList>
            <consortium name="RefSeq"/>
        </authorList>
    </citation>
    <scope>IDENTIFICATION</scope>
    <source>
        <strain evidence="5">Wakin</strain>
        <tissue evidence="5">Muscle</tissue>
    </source>
</reference>
<dbReference type="SMART" id="SM00409">
    <property type="entry name" value="IG"/>
    <property type="match status" value="2"/>
</dbReference>
<evidence type="ECO:0000259" key="3">
    <source>
        <dbReference type="PROSITE" id="PS50835"/>
    </source>
</evidence>
<sequence>MNLTFALMVLSLLCVKGLFAVVFHSGSVCAPAGSAVFLESKCSYTGWIFQSWKLRRNNTESVADPRKDSRYRYSKYKDIVDWCYLHIHGLKETDAGIYYMTCIYREGHTRFTLKSPSEFTVDVTDLQVCVDSDRVTEGQNVTLTCKTSGPLKQTFIWFKNGLRLDLSYSGDQLHVSVVSREDSGPYSCALKHFETFPSAEMLLDVTHVVVSESAAIITLSSLLIAVVLLLVCVALWTT</sequence>
<keyword evidence="1" id="KW-0472">Membrane</keyword>
<dbReference type="SMART" id="SM00408">
    <property type="entry name" value="IGc2"/>
    <property type="match status" value="1"/>
</dbReference>
<dbReference type="GeneID" id="113110633"/>
<dbReference type="RefSeq" id="XP_026130527.1">
    <property type="nucleotide sequence ID" value="XM_026274742.1"/>
</dbReference>
<dbReference type="PROSITE" id="PS50835">
    <property type="entry name" value="IG_LIKE"/>
    <property type="match status" value="1"/>
</dbReference>
<proteinExistence type="predicted"/>
<dbReference type="InterPro" id="IPR036179">
    <property type="entry name" value="Ig-like_dom_sf"/>
</dbReference>
<evidence type="ECO:0000313" key="4">
    <source>
        <dbReference type="Proteomes" id="UP000515129"/>
    </source>
</evidence>
<dbReference type="OrthoDB" id="9448246at2759"/>
<name>A0A6P6QBG7_CARAU</name>
<gene>
    <name evidence="5" type="primary">LOC113110633</name>
</gene>
<keyword evidence="2" id="KW-0732">Signal</keyword>
<dbReference type="Pfam" id="PF13927">
    <property type="entry name" value="Ig_3"/>
    <property type="match status" value="1"/>
</dbReference>
<dbReference type="InterPro" id="IPR007110">
    <property type="entry name" value="Ig-like_dom"/>
</dbReference>